<comment type="caution">
    <text evidence="2">The sequence shown here is derived from an EMBL/GenBank/DDBJ whole genome shotgun (WGS) entry which is preliminary data.</text>
</comment>
<evidence type="ECO:0000313" key="2">
    <source>
        <dbReference type="EMBL" id="GGX34989.1"/>
    </source>
</evidence>
<gene>
    <name evidence="2" type="ORF">GCM10010946_10370</name>
</gene>
<organism evidence="2 3">
    <name type="scientific">Undibacterium squillarum</name>
    <dbReference type="NCBI Taxonomy" id="1131567"/>
    <lineage>
        <taxon>Bacteria</taxon>
        <taxon>Pseudomonadati</taxon>
        <taxon>Pseudomonadota</taxon>
        <taxon>Betaproteobacteria</taxon>
        <taxon>Burkholderiales</taxon>
        <taxon>Oxalobacteraceae</taxon>
        <taxon>Undibacterium</taxon>
    </lineage>
</organism>
<keyword evidence="3" id="KW-1185">Reference proteome</keyword>
<proteinExistence type="predicted"/>
<name>A0ABQ2XVS8_9BURK</name>
<evidence type="ECO:0000313" key="3">
    <source>
        <dbReference type="Proteomes" id="UP000653343"/>
    </source>
</evidence>
<dbReference type="InterPro" id="IPR013096">
    <property type="entry name" value="Cupin_2"/>
</dbReference>
<dbReference type="Gene3D" id="2.60.120.10">
    <property type="entry name" value="Jelly Rolls"/>
    <property type="match status" value="1"/>
</dbReference>
<dbReference type="PANTHER" id="PTHR36114:SF8">
    <property type="entry name" value="CUPIN TYPE-1 DOMAIN-CONTAINING PROTEIN"/>
    <property type="match status" value="1"/>
</dbReference>
<dbReference type="Proteomes" id="UP000653343">
    <property type="component" value="Unassembled WGS sequence"/>
</dbReference>
<dbReference type="InterPro" id="IPR011051">
    <property type="entry name" value="RmlC_Cupin_sf"/>
</dbReference>
<sequence>MKPAFLPYQPASEFFTDELCYITELSNSPADEAMSVALARVAPGVTTRWHSLHNTAERYVILSGQGVAEIGDEAPRAVGPHDVILIPAGCRQRIRNTGSDDLLFYAICTPRFLPENYLDLEAG</sequence>
<dbReference type="InterPro" id="IPR052044">
    <property type="entry name" value="PKS_Associated_Protein"/>
</dbReference>
<reference evidence="3" key="1">
    <citation type="journal article" date="2019" name="Int. J. Syst. Evol. Microbiol.">
        <title>The Global Catalogue of Microorganisms (GCM) 10K type strain sequencing project: providing services to taxonomists for standard genome sequencing and annotation.</title>
        <authorList>
            <consortium name="The Broad Institute Genomics Platform"/>
            <consortium name="The Broad Institute Genome Sequencing Center for Infectious Disease"/>
            <person name="Wu L."/>
            <person name="Ma J."/>
        </authorList>
    </citation>
    <scope>NUCLEOTIDE SEQUENCE [LARGE SCALE GENOMIC DNA]</scope>
    <source>
        <strain evidence="3">KCTC 23917</strain>
    </source>
</reference>
<dbReference type="CDD" id="cd02214">
    <property type="entry name" value="cupin_MJ1618"/>
    <property type="match status" value="1"/>
</dbReference>
<dbReference type="EMBL" id="BMYU01000002">
    <property type="protein sequence ID" value="GGX34989.1"/>
    <property type="molecule type" value="Genomic_DNA"/>
</dbReference>
<protein>
    <recommendedName>
        <fullName evidence="1">Cupin type-2 domain-containing protein</fullName>
    </recommendedName>
</protein>
<dbReference type="InterPro" id="IPR014710">
    <property type="entry name" value="RmlC-like_jellyroll"/>
</dbReference>
<accession>A0ABQ2XVS8</accession>
<feature type="domain" description="Cupin type-2" evidence="1">
    <location>
        <begin position="38"/>
        <end position="107"/>
    </location>
</feature>
<dbReference type="RefSeq" id="WP_189355988.1">
    <property type="nucleotide sequence ID" value="NZ_BMYU01000002.1"/>
</dbReference>
<dbReference type="PANTHER" id="PTHR36114">
    <property type="entry name" value="16.7 KDA PROTEIN IN WHIE LOCUS"/>
    <property type="match status" value="1"/>
</dbReference>
<evidence type="ECO:0000259" key="1">
    <source>
        <dbReference type="Pfam" id="PF07883"/>
    </source>
</evidence>
<dbReference type="Pfam" id="PF07883">
    <property type="entry name" value="Cupin_2"/>
    <property type="match status" value="1"/>
</dbReference>
<dbReference type="SUPFAM" id="SSF51182">
    <property type="entry name" value="RmlC-like cupins"/>
    <property type="match status" value="1"/>
</dbReference>